<proteinExistence type="predicted"/>
<dbReference type="Gene3D" id="3.40.50.10540">
    <property type="entry name" value="Crotonobetainyl-coa:carnitine coa-transferase, domain 1"/>
    <property type="match status" value="1"/>
</dbReference>
<organism evidence="2 3">
    <name type="scientific">Streptomyces hazeniae</name>
    <dbReference type="NCBI Taxonomy" id="3075538"/>
    <lineage>
        <taxon>Bacteria</taxon>
        <taxon>Bacillati</taxon>
        <taxon>Actinomycetota</taxon>
        <taxon>Actinomycetes</taxon>
        <taxon>Kitasatosporales</taxon>
        <taxon>Streptomycetaceae</taxon>
        <taxon>Streptomyces</taxon>
    </lineage>
</organism>
<dbReference type="RefSeq" id="WP_311673797.1">
    <property type="nucleotide sequence ID" value="NZ_JAVREQ010000012.1"/>
</dbReference>
<evidence type="ECO:0000313" key="3">
    <source>
        <dbReference type="Proteomes" id="UP001183414"/>
    </source>
</evidence>
<dbReference type="Proteomes" id="UP001183414">
    <property type="component" value="Unassembled WGS sequence"/>
</dbReference>
<dbReference type="InterPro" id="IPR023606">
    <property type="entry name" value="CoA-Trfase_III_dom_1_sf"/>
</dbReference>
<accession>A0ABU2NSR2</accession>
<dbReference type="InterPro" id="IPR003673">
    <property type="entry name" value="CoA-Trfase_fam_III"/>
</dbReference>
<dbReference type="SUPFAM" id="SSF89796">
    <property type="entry name" value="CoA-transferase family III (CaiB/BaiF)"/>
    <property type="match status" value="1"/>
</dbReference>
<protein>
    <submittedName>
        <fullName evidence="2">CaiB/BaiF CoA-transferase family protein</fullName>
    </submittedName>
</protein>
<gene>
    <name evidence="2" type="ORF">RM572_14760</name>
</gene>
<dbReference type="InterPro" id="IPR044855">
    <property type="entry name" value="CoA-Trfase_III_dom3_sf"/>
</dbReference>
<feature type="region of interest" description="Disordered" evidence="1">
    <location>
        <begin position="346"/>
        <end position="368"/>
    </location>
</feature>
<evidence type="ECO:0000256" key="1">
    <source>
        <dbReference type="SAM" id="MobiDB-lite"/>
    </source>
</evidence>
<reference evidence="3" key="1">
    <citation type="submission" date="2023-07" db="EMBL/GenBank/DDBJ databases">
        <title>30 novel species of actinomycetes from the DSMZ collection.</title>
        <authorList>
            <person name="Nouioui I."/>
        </authorList>
    </citation>
    <scope>NUCLEOTIDE SEQUENCE [LARGE SCALE GENOMIC DNA]</scope>
    <source>
        <strain evidence="3">DSM 42041</strain>
    </source>
</reference>
<dbReference type="PANTHER" id="PTHR48228:SF5">
    <property type="entry name" value="ALPHA-METHYLACYL-COA RACEMASE"/>
    <property type="match status" value="1"/>
</dbReference>
<dbReference type="Pfam" id="PF02515">
    <property type="entry name" value="CoA_transf_3"/>
    <property type="match status" value="1"/>
</dbReference>
<name>A0ABU2NSR2_9ACTN</name>
<dbReference type="EMBL" id="JAVREQ010000012">
    <property type="protein sequence ID" value="MDT0380022.1"/>
    <property type="molecule type" value="Genomic_DNA"/>
</dbReference>
<evidence type="ECO:0000313" key="2">
    <source>
        <dbReference type="EMBL" id="MDT0380022.1"/>
    </source>
</evidence>
<dbReference type="Gene3D" id="3.30.1540.10">
    <property type="entry name" value="formyl-coa transferase, domain 3"/>
    <property type="match status" value="1"/>
</dbReference>
<sequence>MTAEHGTARHTRGGGPLAGIRVVELAGIGPGPFAAMLLADLGADVVRVDRPGGPVLGIDPAADLTNRNKRSVVLDLKTPAGVAAVLDLAERADLLVEGNRPGVAERLGVGPDECLARNPRLVYGRMTGWGQDGPLAPRAGHDLGYIAVTGALGLAGPAGGPPYAPANLLGDYAGGSLYLVIGLLAALQHARTPGGAGQVVDAAIVDGTSHLTTMIHGMLGAGSWQDARGANLLDGGAPFYGTYATADGGHMAVGALEPAFYAEFLDRLGLSPDELPPREDPTRWAELRERIAARFRTRTRDEWSEVFAGSDACVAPVLSLTEAPRHPHLAARGTFVEHDGRVQPAPAPRFSATPGAVRTPPARPGAHAAEVARDWDLPAHATPWKEATA</sequence>
<keyword evidence="3" id="KW-1185">Reference proteome</keyword>
<comment type="caution">
    <text evidence="2">The sequence shown here is derived from an EMBL/GenBank/DDBJ whole genome shotgun (WGS) entry which is preliminary data.</text>
</comment>
<dbReference type="PANTHER" id="PTHR48228">
    <property type="entry name" value="SUCCINYL-COA--D-CITRAMALATE COA-TRANSFERASE"/>
    <property type="match status" value="1"/>
</dbReference>
<dbReference type="InterPro" id="IPR050509">
    <property type="entry name" value="CoA-transferase_III"/>
</dbReference>